<evidence type="ECO:0000313" key="3">
    <source>
        <dbReference type="Proteomes" id="UP000237684"/>
    </source>
</evidence>
<sequence length="81" mass="9047">MAAMRFLIGLVFCLLFAGQVRATEARQPQPRLFSNEDGRLSIKVVPIQKPANKWTTTATLLDLNPNENSRSGRLPVCRCAF</sequence>
<dbReference type="Proteomes" id="UP000237684">
    <property type="component" value="Unassembled WGS sequence"/>
</dbReference>
<name>A0A2S8SW54_9BACT</name>
<dbReference type="EMBL" id="NIGF01000002">
    <property type="protein sequence ID" value="PQV65026.1"/>
    <property type="molecule type" value="Genomic_DNA"/>
</dbReference>
<keyword evidence="1" id="KW-0732">Signal</keyword>
<dbReference type="AlphaFoldDB" id="A0A2S8SW54"/>
<evidence type="ECO:0000313" key="2">
    <source>
        <dbReference type="EMBL" id="PQV65026.1"/>
    </source>
</evidence>
<evidence type="ECO:0000256" key="1">
    <source>
        <dbReference type="SAM" id="SignalP"/>
    </source>
</evidence>
<protein>
    <submittedName>
        <fullName evidence="2">Uncharacterized protein</fullName>
    </submittedName>
</protein>
<feature type="chain" id="PRO_5015417823" evidence="1">
    <location>
        <begin position="23"/>
        <end position="81"/>
    </location>
</feature>
<comment type="caution">
    <text evidence="2">The sequence shown here is derived from an EMBL/GenBank/DDBJ whole genome shotgun (WGS) entry which is preliminary data.</text>
</comment>
<dbReference type="InParanoid" id="A0A2S8SW54"/>
<accession>A0A2S8SW54</accession>
<reference evidence="2 3" key="1">
    <citation type="journal article" date="2018" name="Syst. Appl. Microbiol.">
        <title>Abditibacterium utsteinense sp. nov., the first cultivated member of candidate phylum FBP, isolated from ice-free Antarctic soil samples.</title>
        <authorList>
            <person name="Tahon G."/>
            <person name="Tytgat B."/>
            <person name="Lebbe L."/>
            <person name="Carlier A."/>
            <person name="Willems A."/>
        </authorList>
    </citation>
    <scope>NUCLEOTIDE SEQUENCE [LARGE SCALE GENOMIC DNA]</scope>
    <source>
        <strain evidence="2 3">LMG 29911</strain>
    </source>
</reference>
<organism evidence="2 3">
    <name type="scientific">Abditibacterium utsteinense</name>
    <dbReference type="NCBI Taxonomy" id="1960156"/>
    <lineage>
        <taxon>Bacteria</taxon>
        <taxon>Pseudomonadati</taxon>
        <taxon>Abditibacteriota</taxon>
        <taxon>Abditibacteriia</taxon>
        <taxon>Abditibacteriales</taxon>
        <taxon>Abditibacteriaceae</taxon>
        <taxon>Abditibacterium</taxon>
    </lineage>
</organism>
<keyword evidence="3" id="KW-1185">Reference proteome</keyword>
<proteinExistence type="predicted"/>
<gene>
    <name evidence="2" type="ORF">B1R32_10233</name>
</gene>
<feature type="signal peptide" evidence="1">
    <location>
        <begin position="1"/>
        <end position="22"/>
    </location>
</feature>